<evidence type="ECO:0000313" key="3">
    <source>
        <dbReference type="Proteomes" id="UP000016023"/>
    </source>
</evidence>
<gene>
    <name evidence="2" type="ORF">HMPREF9140_00010</name>
</gene>
<accession>H1PZC2</accession>
<dbReference type="Proteomes" id="UP000016023">
    <property type="component" value="Unassembled WGS sequence"/>
</dbReference>
<dbReference type="AlphaFoldDB" id="H1PZC2"/>
<dbReference type="EMBL" id="AGWK01000001">
    <property type="protein sequence ID" value="EHO74967.1"/>
    <property type="molecule type" value="Genomic_DNA"/>
</dbReference>
<comment type="caution">
    <text evidence="2">The sequence shown here is derived from an EMBL/GenBank/DDBJ whole genome shotgun (WGS) entry which is preliminary data.</text>
</comment>
<dbReference type="PATRIC" id="fig|883158.3.peg.12"/>
<feature type="region of interest" description="Disordered" evidence="1">
    <location>
        <begin position="21"/>
        <end position="64"/>
    </location>
</feature>
<name>H1PZC2_9BACT</name>
<sequence>MKQTYQRPEITVIHMEETVMQTLSTHGGTTPSPGGGLSKPDLINDDSDDSEEPGNVGYNKMWED</sequence>
<keyword evidence="3" id="KW-1185">Reference proteome</keyword>
<protein>
    <submittedName>
        <fullName evidence="2">Uncharacterized protein</fullName>
    </submittedName>
</protein>
<feature type="compositionally biased region" description="Low complexity" evidence="1">
    <location>
        <begin position="22"/>
        <end position="32"/>
    </location>
</feature>
<dbReference type="HOGENOM" id="CLU_200506_1_0_10"/>
<proteinExistence type="predicted"/>
<evidence type="ECO:0000313" key="2">
    <source>
        <dbReference type="EMBL" id="EHO74967.1"/>
    </source>
</evidence>
<reference evidence="2 3" key="1">
    <citation type="submission" date="2011-12" db="EMBL/GenBank/DDBJ databases">
        <title>The Genome Sequence of Prevotella micans F0438.</title>
        <authorList>
            <consortium name="The Broad Institute Genome Sequencing Platform"/>
            <person name="Earl A."/>
            <person name="Ward D."/>
            <person name="Feldgarden M."/>
            <person name="Gevers D."/>
            <person name="Izard J."/>
            <person name="Baranova O.V."/>
            <person name="Blanton J.M."/>
            <person name="Wade W.G."/>
            <person name="Dewhirst F.E."/>
            <person name="Young S.K."/>
            <person name="Zeng Q."/>
            <person name="Gargeya S."/>
            <person name="Fitzgerald M."/>
            <person name="Haas B."/>
            <person name="Abouelleil A."/>
            <person name="Alvarado L."/>
            <person name="Arachchi H.M."/>
            <person name="Berlin A."/>
            <person name="Chapman S.B."/>
            <person name="Gearin G."/>
            <person name="Goldberg J."/>
            <person name="Griggs A."/>
            <person name="Gujja S."/>
            <person name="Hansen M."/>
            <person name="Heiman D."/>
            <person name="Howarth C."/>
            <person name="Larimer J."/>
            <person name="Lui A."/>
            <person name="MacDonald P.J.P."/>
            <person name="McCowen C."/>
            <person name="Montmayeur A."/>
            <person name="Murphy C."/>
            <person name="Neiman D."/>
            <person name="Pearson M."/>
            <person name="Priest M."/>
            <person name="Roberts A."/>
            <person name="Saif S."/>
            <person name="Shea T."/>
            <person name="Sisk P."/>
            <person name="Stolte C."/>
            <person name="Sykes S."/>
            <person name="Wortman J."/>
            <person name="Nusbaum C."/>
            <person name="Birren B."/>
        </authorList>
    </citation>
    <scope>NUCLEOTIDE SEQUENCE [LARGE SCALE GENOMIC DNA]</scope>
    <source>
        <strain evidence="2 3">F0438</strain>
    </source>
</reference>
<evidence type="ECO:0000256" key="1">
    <source>
        <dbReference type="SAM" id="MobiDB-lite"/>
    </source>
</evidence>
<dbReference type="STRING" id="883158.HMPREF9140_00010"/>
<dbReference type="RefSeq" id="WP_006950821.1">
    <property type="nucleotide sequence ID" value="NZ_JH594521.1"/>
</dbReference>
<feature type="compositionally biased region" description="Acidic residues" evidence="1">
    <location>
        <begin position="43"/>
        <end position="52"/>
    </location>
</feature>
<organism evidence="2 3">
    <name type="scientific">Prevotella micans F0438</name>
    <dbReference type="NCBI Taxonomy" id="883158"/>
    <lineage>
        <taxon>Bacteria</taxon>
        <taxon>Pseudomonadati</taxon>
        <taxon>Bacteroidota</taxon>
        <taxon>Bacteroidia</taxon>
        <taxon>Bacteroidales</taxon>
        <taxon>Prevotellaceae</taxon>
        <taxon>Prevotella</taxon>
    </lineage>
</organism>